<keyword evidence="3 4" id="KW-0472">Membrane</keyword>
<feature type="domain" description="Major facilitator superfamily (MFS) profile" evidence="5">
    <location>
        <begin position="1"/>
        <end position="332"/>
    </location>
</feature>
<feature type="transmembrane region" description="Helical" evidence="4">
    <location>
        <begin position="309"/>
        <end position="330"/>
    </location>
</feature>
<dbReference type="Gene3D" id="1.20.1250.20">
    <property type="entry name" value="MFS general substrate transporter like domains"/>
    <property type="match status" value="1"/>
</dbReference>
<dbReference type="PANTHER" id="PTHR23537:SF1">
    <property type="entry name" value="SUGAR TRANSPORTER"/>
    <property type="match status" value="1"/>
</dbReference>
<evidence type="ECO:0000256" key="4">
    <source>
        <dbReference type="SAM" id="Phobius"/>
    </source>
</evidence>
<feature type="transmembrane region" description="Helical" evidence="4">
    <location>
        <begin position="218"/>
        <end position="237"/>
    </location>
</feature>
<dbReference type="PROSITE" id="PS50850">
    <property type="entry name" value="MFS"/>
    <property type="match status" value="1"/>
</dbReference>
<name>A0A1G7ZJC2_9PROT</name>
<evidence type="ECO:0000259" key="5">
    <source>
        <dbReference type="PROSITE" id="PS50850"/>
    </source>
</evidence>
<dbReference type="STRING" id="83401.SAMN05421742_104127"/>
<dbReference type="GO" id="GO:0005886">
    <property type="term" value="C:plasma membrane"/>
    <property type="evidence" value="ECO:0007669"/>
    <property type="project" value="TreeGrafter"/>
</dbReference>
<feature type="transmembrane region" description="Helical" evidence="4">
    <location>
        <begin position="243"/>
        <end position="266"/>
    </location>
</feature>
<dbReference type="SUPFAM" id="SSF103473">
    <property type="entry name" value="MFS general substrate transporter"/>
    <property type="match status" value="1"/>
</dbReference>
<evidence type="ECO:0000256" key="2">
    <source>
        <dbReference type="ARBA" id="ARBA00022989"/>
    </source>
</evidence>
<dbReference type="InterPro" id="IPR036259">
    <property type="entry name" value="MFS_trans_sf"/>
</dbReference>
<evidence type="ECO:0000313" key="6">
    <source>
        <dbReference type="EMBL" id="SDH08813.1"/>
    </source>
</evidence>
<reference evidence="7" key="1">
    <citation type="submission" date="2016-10" db="EMBL/GenBank/DDBJ databases">
        <authorList>
            <person name="Varghese N."/>
            <person name="Submissions S."/>
        </authorList>
    </citation>
    <scope>NUCLEOTIDE SEQUENCE [LARGE SCALE GENOMIC DNA]</scope>
    <source>
        <strain evidence="7">930I</strain>
    </source>
</reference>
<evidence type="ECO:0000256" key="3">
    <source>
        <dbReference type="ARBA" id="ARBA00023136"/>
    </source>
</evidence>
<protein>
    <submittedName>
        <fullName evidence="6">Predicted arabinose efflux permease, MFS family</fullName>
    </submittedName>
</protein>
<feature type="transmembrane region" description="Helical" evidence="4">
    <location>
        <begin position="109"/>
        <end position="130"/>
    </location>
</feature>
<feature type="transmembrane region" description="Helical" evidence="4">
    <location>
        <begin position="190"/>
        <end position="211"/>
    </location>
</feature>
<keyword evidence="1 4" id="KW-0812">Transmembrane</keyword>
<gene>
    <name evidence="6" type="ORF">SAMN05421742_104127</name>
</gene>
<dbReference type="GO" id="GO:0022857">
    <property type="term" value="F:transmembrane transporter activity"/>
    <property type="evidence" value="ECO:0007669"/>
    <property type="project" value="InterPro"/>
</dbReference>
<accession>A0A1G7ZJC2</accession>
<dbReference type="EMBL" id="FNCV01000004">
    <property type="protein sequence ID" value="SDH08813.1"/>
    <property type="molecule type" value="Genomic_DNA"/>
</dbReference>
<feature type="transmembrane region" description="Helical" evidence="4">
    <location>
        <begin position="25"/>
        <end position="45"/>
    </location>
</feature>
<dbReference type="PANTHER" id="PTHR23537">
    <property type="match status" value="1"/>
</dbReference>
<keyword evidence="7" id="KW-1185">Reference proteome</keyword>
<evidence type="ECO:0000313" key="7">
    <source>
        <dbReference type="Proteomes" id="UP000217076"/>
    </source>
</evidence>
<organism evidence="6 7">
    <name type="scientific">Roseospirillum parvum</name>
    <dbReference type="NCBI Taxonomy" id="83401"/>
    <lineage>
        <taxon>Bacteria</taxon>
        <taxon>Pseudomonadati</taxon>
        <taxon>Pseudomonadota</taxon>
        <taxon>Alphaproteobacteria</taxon>
        <taxon>Rhodospirillales</taxon>
        <taxon>Rhodospirillaceae</taxon>
        <taxon>Roseospirillum</taxon>
    </lineage>
</organism>
<feature type="transmembrane region" description="Helical" evidence="4">
    <location>
        <begin position="83"/>
        <end position="103"/>
    </location>
</feature>
<feature type="transmembrane region" description="Helical" evidence="4">
    <location>
        <begin position="278"/>
        <end position="303"/>
    </location>
</feature>
<keyword evidence="2 4" id="KW-1133">Transmembrane helix</keyword>
<feature type="transmembrane region" description="Helical" evidence="4">
    <location>
        <begin position="51"/>
        <end position="71"/>
    </location>
</feature>
<dbReference type="InterPro" id="IPR010645">
    <property type="entry name" value="MFS_4"/>
</dbReference>
<evidence type="ECO:0000256" key="1">
    <source>
        <dbReference type="ARBA" id="ARBA00022692"/>
    </source>
</evidence>
<dbReference type="InterPro" id="IPR020846">
    <property type="entry name" value="MFS_dom"/>
</dbReference>
<dbReference type="AlphaFoldDB" id="A0A1G7ZJC2"/>
<proteinExistence type="predicted"/>
<feature type="transmembrane region" description="Helical" evidence="4">
    <location>
        <begin position="151"/>
        <end position="170"/>
    </location>
</feature>
<dbReference type="Pfam" id="PF06779">
    <property type="entry name" value="MFS_4"/>
    <property type="match status" value="1"/>
</dbReference>
<dbReference type="Proteomes" id="UP000217076">
    <property type="component" value="Unassembled WGS sequence"/>
</dbReference>
<sequence>MGYLIGALTAPWAARRFGARRVVRLSLLAVLLSFACCAGPAPALWVSGWRLVAGVAGALLMVVAPSAVLAGLPAERRRFGSTLIFSSIGVGIVASALIVPPLVQWSLSAGWLAMSLLGLIPAYLCWRHLVPPETAAAPRQDVDRLIPPGHGLAFGAVLLAYGLDAVGFVPHTVFWVDYLAREAGQGAAAGVYWALFGVGGIVGPFAAGLAAQTVGWQRALVLALSVKALAVGLPLLVATPWGLGASSFLVGALVPGVVALVSGRLAEVVGLGPHRRAWGLATAGFALCQALAAYAMATLYVAAGSSLPLFAVAAGALALAVVVLLLAALADRLSA</sequence>